<dbReference type="Pfam" id="PF03473">
    <property type="entry name" value="MOSC"/>
    <property type="match status" value="1"/>
</dbReference>
<dbReference type="InterPro" id="IPR011037">
    <property type="entry name" value="Pyrv_Knase-like_insert_dom_sf"/>
</dbReference>
<comment type="caution">
    <text evidence="2">The sequence shown here is derived from an EMBL/GenBank/DDBJ whole genome shotgun (WGS) entry which is preliminary data.</text>
</comment>
<proteinExistence type="predicted"/>
<dbReference type="InterPro" id="IPR005302">
    <property type="entry name" value="MoCF_Sase_C"/>
</dbReference>
<dbReference type="PANTHER" id="PTHR36930:SF1">
    <property type="entry name" value="MOSC DOMAIN-CONTAINING PROTEIN"/>
    <property type="match status" value="1"/>
</dbReference>
<accession>A0ABU1AXW3</accession>
<dbReference type="RefSeq" id="WP_308951657.1">
    <property type="nucleotide sequence ID" value="NZ_JARXHW010000045.1"/>
</dbReference>
<dbReference type="Gene3D" id="2.40.33.20">
    <property type="entry name" value="PK beta-barrel domain-like"/>
    <property type="match status" value="1"/>
</dbReference>
<sequence>METDFLAAARHAKAAPIGRGRVDYLVNRPAEGVHDPVDWLDLDTEQGIVGDRWRETAWLRLPDGAPDPRVQVSLTNSRVMQCFTGTDAGAVFRCGDNIYTDLNLMQAHLAVGTRLQIGEAVLELSDVVNDACGKFAQRFGAQAFQSVRAVENLPLRLRGVFCQIVSGGRIRVGDSIRCLE</sequence>
<dbReference type="SUPFAM" id="SSF50800">
    <property type="entry name" value="PK beta-barrel domain-like"/>
    <property type="match status" value="1"/>
</dbReference>
<keyword evidence="3" id="KW-1185">Reference proteome</keyword>
<organism evidence="2 3">
    <name type="scientific">Thalassobacterium maritimum</name>
    <dbReference type="NCBI Taxonomy" id="3041265"/>
    <lineage>
        <taxon>Bacteria</taxon>
        <taxon>Pseudomonadati</taxon>
        <taxon>Verrucomicrobiota</taxon>
        <taxon>Opitutia</taxon>
        <taxon>Puniceicoccales</taxon>
        <taxon>Coraliomargaritaceae</taxon>
        <taxon>Thalassobacterium</taxon>
    </lineage>
</organism>
<protein>
    <recommendedName>
        <fullName evidence="1">MOSC domain-containing protein</fullName>
    </recommendedName>
</protein>
<dbReference type="InterPro" id="IPR052716">
    <property type="entry name" value="MOSC_domain"/>
</dbReference>
<evidence type="ECO:0000259" key="1">
    <source>
        <dbReference type="PROSITE" id="PS51340"/>
    </source>
</evidence>
<dbReference type="EMBL" id="JARXHW010000045">
    <property type="protein sequence ID" value="MDQ8208926.1"/>
    <property type="molecule type" value="Genomic_DNA"/>
</dbReference>
<evidence type="ECO:0000313" key="2">
    <source>
        <dbReference type="EMBL" id="MDQ8208926.1"/>
    </source>
</evidence>
<reference evidence="2 3" key="1">
    <citation type="submission" date="2023-04" db="EMBL/GenBank/DDBJ databases">
        <title>A novel bacteria isolated from coastal sediment.</title>
        <authorList>
            <person name="Liu X.-J."/>
            <person name="Du Z.-J."/>
        </authorList>
    </citation>
    <scope>NUCLEOTIDE SEQUENCE [LARGE SCALE GENOMIC DNA]</scope>
    <source>
        <strain evidence="2 3">SDUM461003</strain>
    </source>
</reference>
<dbReference type="PROSITE" id="PS51340">
    <property type="entry name" value="MOSC"/>
    <property type="match status" value="1"/>
</dbReference>
<feature type="domain" description="MOSC" evidence="1">
    <location>
        <begin position="35"/>
        <end position="179"/>
    </location>
</feature>
<evidence type="ECO:0000313" key="3">
    <source>
        <dbReference type="Proteomes" id="UP001225316"/>
    </source>
</evidence>
<gene>
    <name evidence="2" type="ORF">QEH52_15470</name>
</gene>
<dbReference type="PANTHER" id="PTHR36930">
    <property type="entry name" value="METAL-SULFUR CLUSTER BIOSYNTHESIS PROTEINS YUAD-RELATED"/>
    <property type="match status" value="1"/>
</dbReference>
<dbReference type="Proteomes" id="UP001225316">
    <property type="component" value="Unassembled WGS sequence"/>
</dbReference>
<name>A0ABU1AXW3_9BACT</name>